<evidence type="ECO:0000256" key="1">
    <source>
        <dbReference type="SAM" id="Coils"/>
    </source>
</evidence>
<accession>A0AAD9DKB6</accession>
<keyword evidence="2" id="KW-0812">Transmembrane</keyword>
<organism evidence="3 4">
    <name type="scientific">Electrophorus voltai</name>
    <dbReference type="NCBI Taxonomy" id="2609070"/>
    <lineage>
        <taxon>Eukaryota</taxon>
        <taxon>Metazoa</taxon>
        <taxon>Chordata</taxon>
        <taxon>Craniata</taxon>
        <taxon>Vertebrata</taxon>
        <taxon>Euteleostomi</taxon>
        <taxon>Actinopterygii</taxon>
        <taxon>Neopterygii</taxon>
        <taxon>Teleostei</taxon>
        <taxon>Ostariophysi</taxon>
        <taxon>Gymnotiformes</taxon>
        <taxon>Gymnotoidei</taxon>
        <taxon>Gymnotidae</taxon>
        <taxon>Electrophorus</taxon>
    </lineage>
</organism>
<dbReference type="AlphaFoldDB" id="A0AAD9DKB6"/>
<keyword evidence="1" id="KW-0175">Coiled coil</keyword>
<keyword evidence="2" id="KW-1133">Transmembrane helix</keyword>
<dbReference type="Proteomes" id="UP001239994">
    <property type="component" value="Unassembled WGS sequence"/>
</dbReference>
<dbReference type="EMBL" id="JAROKS010000026">
    <property type="protein sequence ID" value="KAK1785685.1"/>
    <property type="molecule type" value="Genomic_DNA"/>
</dbReference>
<feature type="transmembrane region" description="Helical" evidence="2">
    <location>
        <begin position="153"/>
        <end position="181"/>
    </location>
</feature>
<keyword evidence="2" id="KW-0472">Membrane</keyword>
<feature type="coiled-coil region" evidence="1">
    <location>
        <begin position="183"/>
        <end position="231"/>
    </location>
</feature>
<evidence type="ECO:0000313" key="3">
    <source>
        <dbReference type="EMBL" id="KAK1785685.1"/>
    </source>
</evidence>
<feature type="non-terminal residue" evidence="3">
    <location>
        <position position="342"/>
    </location>
</feature>
<name>A0AAD9DKB6_9TELE</name>
<sequence>HNVSHISSSGILLKKSVKAVIIPLKDGICSLTRVYEFLIDADVDLISGQCSNYRSIRQQIVQTQQSLEESEQAANTGLKGLDEHLERLTILEGKLEVEMRNTESTLGNLEIEQNTNVKLLNDSKHALDQSRHNLDLAEETLRIQEKRRRDAEIVTGVGAGLLIIPVVGWIAGAVMVTVGAVEMSQASDGIRVAKEELNKSESEVKIYKSKVSDYQSKISRLKRNIRQNHDEVEHIHKEIQQVKAQREGVAEFQRKVRRAVHLLSDLSGKTRVAECHTRRFILQKPVMKVMDEVMKAAGQITGNELLCTEGIPQLINTMRETHQRLSALCTSNSSCEYPFLVH</sequence>
<gene>
    <name evidence="3" type="ORF">P4O66_019022</name>
</gene>
<comment type="caution">
    <text evidence="3">The sequence shown here is derived from an EMBL/GenBank/DDBJ whole genome shotgun (WGS) entry which is preliminary data.</text>
</comment>
<evidence type="ECO:0000256" key="2">
    <source>
        <dbReference type="SAM" id="Phobius"/>
    </source>
</evidence>
<keyword evidence="4" id="KW-1185">Reference proteome</keyword>
<feature type="coiled-coil region" evidence="1">
    <location>
        <begin position="120"/>
        <end position="154"/>
    </location>
</feature>
<reference evidence="3" key="1">
    <citation type="submission" date="2023-03" db="EMBL/GenBank/DDBJ databases">
        <title>Electrophorus voltai genome.</title>
        <authorList>
            <person name="Bian C."/>
        </authorList>
    </citation>
    <scope>NUCLEOTIDE SEQUENCE</scope>
    <source>
        <strain evidence="3">CB-2022</strain>
        <tissue evidence="3">Muscle</tissue>
    </source>
</reference>
<proteinExistence type="predicted"/>
<evidence type="ECO:0000313" key="4">
    <source>
        <dbReference type="Proteomes" id="UP001239994"/>
    </source>
</evidence>
<protein>
    <submittedName>
        <fullName evidence="3">Uncharacterized protein</fullName>
    </submittedName>
</protein>
<dbReference type="Gene3D" id="1.20.1170.10">
    <property type="match status" value="1"/>
</dbReference>